<dbReference type="SUPFAM" id="SSF51182">
    <property type="entry name" value="RmlC-like cupins"/>
    <property type="match status" value="1"/>
</dbReference>
<comment type="caution">
    <text evidence="2">The sequence shown here is derived from an EMBL/GenBank/DDBJ whole genome shotgun (WGS) entry which is preliminary data.</text>
</comment>
<keyword evidence="1" id="KW-0812">Transmembrane</keyword>
<evidence type="ECO:0000313" key="2">
    <source>
        <dbReference type="EMBL" id="HIU27845.1"/>
    </source>
</evidence>
<proteinExistence type="predicted"/>
<keyword evidence="1" id="KW-1133">Transmembrane helix</keyword>
<dbReference type="Proteomes" id="UP000824091">
    <property type="component" value="Unassembled WGS sequence"/>
</dbReference>
<accession>A0A9D1L8A9</accession>
<dbReference type="PANTHER" id="PTHR37943">
    <property type="entry name" value="PROTEIN VES"/>
    <property type="match status" value="1"/>
</dbReference>
<dbReference type="AlphaFoldDB" id="A0A9D1L8A9"/>
<dbReference type="InterPro" id="IPR010282">
    <property type="entry name" value="Uncharacterised_HutD/Ves"/>
</dbReference>
<dbReference type="Pfam" id="PF05962">
    <property type="entry name" value="HutD"/>
    <property type="match status" value="1"/>
</dbReference>
<keyword evidence="1" id="KW-0472">Membrane</keyword>
<dbReference type="PANTHER" id="PTHR37943:SF1">
    <property type="entry name" value="PROTEIN VES"/>
    <property type="match status" value="1"/>
</dbReference>
<sequence>MKYTIYKKSDNLNGHWAGGESKELAVFPDHSSYAGRNFIWRLAVMSSDKDEAGVAKLEDYNRVIMVLQGEAVISYEGQRVARLAELEQDRTDGEWKTKIYGQTTVLDLLVRKGCEGYMDVISPGETAETYPSAEETSLPLTTHAFYCHSGYAVISFGNDSHMIKEGETMILSPENGEAAEYQIMGEGATVRAQIFYDEMEGVLGPQIIPEEKATLDDFKQCVFLANVQFRFAGLIVKKLRTTWFDEALSGAIRKIEKRYLTFIAFLLGLGAVCALCLNMGFSTGLSLAAIAGWIIFDSLVVSPLIYLAIVPKPVRRHMKPVDELTPYEQKVRSGQINKNERVENIMKKYKTSGRTGREEE</sequence>
<dbReference type="InterPro" id="IPR011051">
    <property type="entry name" value="RmlC_Cupin_sf"/>
</dbReference>
<dbReference type="Gene3D" id="2.60.120.10">
    <property type="entry name" value="Jelly Rolls"/>
    <property type="match status" value="1"/>
</dbReference>
<feature type="transmembrane region" description="Helical" evidence="1">
    <location>
        <begin position="287"/>
        <end position="309"/>
    </location>
</feature>
<feature type="transmembrane region" description="Helical" evidence="1">
    <location>
        <begin position="259"/>
        <end position="281"/>
    </location>
</feature>
<reference evidence="2" key="2">
    <citation type="journal article" date="2021" name="PeerJ">
        <title>Extensive microbial diversity within the chicken gut microbiome revealed by metagenomics and culture.</title>
        <authorList>
            <person name="Gilroy R."/>
            <person name="Ravi A."/>
            <person name="Getino M."/>
            <person name="Pursley I."/>
            <person name="Horton D.L."/>
            <person name="Alikhan N.F."/>
            <person name="Baker D."/>
            <person name="Gharbi K."/>
            <person name="Hall N."/>
            <person name="Watson M."/>
            <person name="Adriaenssens E.M."/>
            <person name="Foster-Nyarko E."/>
            <person name="Jarju S."/>
            <person name="Secka A."/>
            <person name="Antonio M."/>
            <person name="Oren A."/>
            <person name="Chaudhuri R.R."/>
            <person name="La Ragione R."/>
            <person name="Hildebrand F."/>
            <person name="Pallen M.J."/>
        </authorList>
    </citation>
    <scope>NUCLEOTIDE SEQUENCE</scope>
    <source>
        <strain evidence="2">11300</strain>
    </source>
</reference>
<protein>
    <submittedName>
        <fullName evidence="2">HutD family protein</fullName>
    </submittedName>
</protein>
<evidence type="ECO:0000313" key="3">
    <source>
        <dbReference type="Proteomes" id="UP000824091"/>
    </source>
</evidence>
<name>A0A9D1L8A9_9FIRM</name>
<organism evidence="2 3">
    <name type="scientific">Candidatus Fimisoma avicola</name>
    <dbReference type="NCBI Taxonomy" id="2840826"/>
    <lineage>
        <taxon>Bacteria</taxon>
        <taxon>Bacillati</taxon>
        <taxon>Bacillota</taxon>
        <taxon>Clostridia</taxon>
        <taxon>Eubacteriales</taxon>
        <taxon>Candidatus Fimisoma</taxon>
    </lineage>
</organism>
<gene>
    <name evidence="2" type="ORF">IAD16_05655</name>
</gene>
<evidence type="ECO:0000256" key="1">
    <source>
        <dbReference type="SAM" id="Phobius"/>
    </source>
</evidence>
<dbReference type="InterPro" id="IPR014710">
    <property type="entry name" value="RmlC-like_jellyroll"/>
</dbReference>
<dbReference type="EMBL" id="DVMO01000084">
    <property type="protein sequence ID" value="HIU27845.1"/>
    <property type="molecule type" value="Genomic_DNA"/>
</dbReference>
<reference evidence="2" key="1">
    <citation type="submission" date="2020-10" db="EMBL/GenBank/DDBJ databases">
        <authorList>
            <person name="Gilroy R."/>
        </authorList>
    </citation>
    <scope>NUCLEOTIDE SEQUENCE</scope>
    <source>
        <strain evidence="2">11300</strain>
    </source>
</reference>